<dbReference type="EMBL" id="JAGFMF010011495">
    <property type="protein sequence ID" value="KAG8521084.1"/>
    <property type="molecule type" value="Genomic_DNA"/>
</dbReference>
<dbReference type="InterPro" id="IPR005141">
    <property type="entry name" value="eRF1_2"/>
</dbReference>
<evidence type="ECO:0000256" key="1">
    <source>
        <dbReference type="SAM" id="MobiDB-lite"/>
    </source>
</evidence>
<dbReference type="PANTHER" id="PTHR10113">
    <property type="entry name" value="PEPTIDE CHAIN RELEASE FACTOR SUBUNIT 1"/>
    <property type="match status" value="1"/>
</dbReference>
<gene>
    <name evidence="3" type="ORF">J0S82_018324</name>
</gene>
<accession>A0A8J6AG68</accession>
<dbReference type="Pfam" id="PF03464">
    <property type="entry name" value="eRF1_2"/>
    <property type="match status" value="1"/>
</dbReference>
<feature type="region of interest" description="Disordered" evidence="1">
    <location>
        <begin position="31"/>
        <end position="54"/>
    </location>
</feature>
<dbReference type="Proteomes" id="UP000700334">
    <property type="component" value="Unassembled WGS sequence"/>
</dbReference>
<dbReference type="AlphaFoldDB" id="A0A8J6AG68"/>
<dbReference type="InterPro" id="IPR004403">
    <property type="entry name" value="Peptide_chain-rel_eRF1/aRF1"/>
</dbReference>
<protein>
    <submittedName>
        <fullName evidence="3">Eukaryotic peptide chain release factor subunit 1</fullName>
    </submittedName>
</protein>
<feature type="domain" description="eRF1" evidence="2">
    <location>
        <begin position="72"/>
        <end position="176"/>
    </location>
</feature>
<dbReference type="OrthoDB" id="10254527at2759"/>
<name>A0A8J6AG68_GALPY</name>
<reference evidence="3" key="1">
    <citation type="journal article" date="2021" name="Evol. Appl.">
        <title>The genome of the Pyrenean desman and the effects of bottlenecks and inbreeding on the genomic landscape of an endangered species.</title>
        <authorList>
            <person name="Escoda L."/>
            <person name="Castresana J."/>
        </authorList>
    </citation>
    <scope>NUCLEOTIDE SEQUENCE</scope>
    <source>
        <strain evidence="3">IBE-C5619</strain>
    </source>
</reference>
<dbReference type="GO" id="GO:0003747">
    <property type="term" value="F:translation release factor activity"/>
    <property type="evidence" value="ECO:0007669"/>
    <property type="project" value="InterPro"/>
</dbReference>
<evidence type="ECO:0000313" key="3">
    <source>
        <dbReference type="EMBL" id="KAG8521084.1"/>
    </source>
</evidence>
<keyword evidence="4" id="KW-1185">Reference proteome</keyword>
<organism evidence="3 4">
    <name type="scientific">Galemys pyrenaicus</name>
    <name type="common">Iberian desman</name>
    <name type="synonym">Pyrenean desman</name>
    <dbReference type="NCBI Taxonomy" id="202257"/>
    <lineage>
        <taxon>Eukaryota</taxon>
        <taxon>Metazoa</taxon>
        <taxon>Chordata</taxon>
        <taxon>Craniata</taxon>
        <taxon>Vertebrata</taxon>
        <taxon>Euteleostomi</taxon>
        <taxon>Mammalia</taxon>
        <taxon>Eutheria</taxon>
        <taxon>Laurasiatheria</taxon>
        <taxon>Eulipotyphla</taxon>
        <taxon>Talpidae</taxon>
        <taxon>Galemys</taxon>
    </lineage>
</organism>
<dbReference type="Gene3D" id="3.30.420.60">
    <property type="entry name" value="eRF1 domain 2"/>
    <property type="match status" value="1"/>
</dbReference>
<dbReference type="SUPFAM" id="SSF53137">
    <property type="entry name" value="Translational machinery components"/>
    <property type="match status" value="1"/>
</dbReference>
<dbReference type="InterPro" id="IPR042226">
    <property type="entry name" value="eFR1_2_sf"/>
</dbReference>
<evidence type="ECO:0000313" key="4">
    <source>
        <dbReference type="Proteomes" id="UP000700334"/>
    </source>
</evidence>
<evidence type="ECO:0000259" key="2">
    <source>
        <dbReference type="Pfam" id="PF03464"/>
    </source>
</evidence>
<feature type="non-terminal residue" evidence="3">
    <location>
        <position position="1"/>
    </location>
</feature>
<comment type="caution">
    <text evidence="3">The sequence shown here is derived from an EMBL/GenBank/DDBJ whole genome shotgun (WGS) entry which is preliminary data.</text>
</comment>
<proteinExistence type="predicted"/>
<sequence>MVEEVTSQPHVSRLQHTQLPEKRVQVSYLRATATQGGRGNRMGDDPSAPQRRGDLCNNKLHAEAQLPDASKFGFIVMDSSGALFFWHTPGKSERGPAQILCRSPRRTWWRRTGKSHNYVQKVAEAAVPLFIFVNKMNVIGHFLPGSADFKAELSQFDPFASYGGENGFNQAIELSTEVLSKINHKKDQLVKRLGGTGGVFQYEINFQGMEYQGADL</sequence>